<reference evidence="1 2" key="1">
    <citation type="submission" date="2020-06" db="EMBL/GenBank/DDBJ databases">
        <title>Complete genome of Paenibacillus barcinonensis KACC11450.</title>
        <authorList>
            <person name="Kim M."/>
            <person name="Park Y.-J."/>
            <person name="Shin J.-H."/>
        </authorList>
    </citation>
    <scope>NUCLEOTIDE SEQUENCE [LARGE SCALE GENOMIC DNA]</scope>
    <source>
        <strain evidence="1 2">KACC11450</strain>
    </source>
</reference>
<evidence type="ECO:0000313" key="1">
    <source>
        <dbReference type="EMBL" id="QKS57397.1"/>
    </source>
</evidence>
<accession>A0ABX6Q5R3</accession>
<gene>
    <name evidence="1" type="ORF">HUB98_14495</name>
</gene>
<protein>
    <submittedName>
        <fullName evidence="1">Uncharacterized protein</fullName>
    </submittedName>
</protein>
<dbReference type="RefSeq" id="WP_174812175.1">
    <property type="nucleotide sequence ID" value="NZ_CP054614.1"/>
</dbReference>
<organism evidence="1 2">
    <name type="scientific">Paenibacillus barcinonensis</name>
    <dbReference type="NCBI Taxonomy" id="198119"/>
    <lineage>
        <taxon>Bacteria</taxon>
        <taxon>Bacillati</taxon>
        <taxon>Bacillota</taxon>
        <taxon>Bacilli</taxon>
        <taxon>Bacillales</taxon>
        <taxon>Paenibacillaceae</taxon>
        <taxon>Paenibacillus</taxon>
    </lineage>
</organism>
<name>A0ABX6Q5R3_PAEBA</name>
<dbReference type="EMBL" id="CP054614">
    <property type="protein sequence ID" value="QKS57397.1"/>
    <property type="molecule type" value="Genomic_DNA"/>
</dbReference>
<proteinExistence type="predicted"/>
<sequence>METAVRYVVDHLSYVPMLFELAEQLYSEGKQEACIPLYRSVAESEKLQHSERLALSQYRLFSIGLSNDQSNNLTLAIQFELFVQRLDEPYQFDALKTI</sequence>
<evidence type="ECO:0000313" key="2">
    <source>
        <dbReference type="Proteomes" id="UP000509327"/>
    </source>
</evidence>
<dbReference type="Proteomes" id="UP000509327">
    <property type="component" value="Chromosome"/>
</dbReference>
<keyword evidence="2" id="KW-1185">Reference proteome</keyword>